<gene>
    <name evidence="6" type="ORF">CDD82_4468</name>
</gene>
<dbReference type="PANTHER" id="PTHR10953">
    <property type="entry name" value="UBIQUITIN-ACTIVATING ENZYME E1"/>
    <property type="match status" value="1"/>
</dbReference>
<organism evidence="6 7">
    <name type="scientific">Ophiocordyceps australis</name>
    <dbReference type="NCBI Taxonomy" id="1399860"/>
    <lineage>
        <taxon>Eukaryota</taxon>
        <taxon>Fungi</taxon>
        <taxon>Dikarya</taxon>
        <taxon>Ascomycota</taxon>
        <taxon>Pezizomycotina</taxon>
        <taxon>Sordariomycetes</taxon>
        <taxon>Hypocreomycetidae</taxon>
        <taxon>Hypocreales</taxon>
        <taxon>Ophiocordycipitaceae</taxon>
        <taxon>Ophiocordyceps</taxon>
    </lineage>
</organism>
<name>A0A2C5Z6A0_9HYPO</name>
<dbReference type="UniPathway" id="UPA00885"/>
<proteinExistence type="inferred from homology"/>
<evidence type="ECO:0000313" key="7">
    <source>
        <dbReference type="Proteomes" id="UP000224854"/>
    </source>
</evidence>
<keyword evidence="3 4" id="KW-0833">Ubl conjugation pathway</keyword>
<dbReference type="InterPro" id="IPR000594">
    <property type="entry name" value="ThiF_NAD_FAD-bd"/>
</dbReference>
<evidence type="ECO:0000313" key="6">
    <source>
        <dbReference type="EMBL" id="PHH75383.1"/>
    </source>
</evidence>
<reference evidence="6 7" key="1">
    <citation type="submission" date="2017-06" db="EMBL/GenBank/DDBJ databases">
        <title>Ant-infecting Ophiocordyceps genomes reveal a high diversity of potential behavioral manipulation genes and a possible major role for enterotoxins.</title>
        <authorList>
            <person name="De Bekker C."/>
            <person name="Evans H.C."/>
            <person name="Brachmann A."/>
            <person name="Hughes D.P."/>
        </authorList>
    </citation>
    <scope>NUCLEOTIDE SEQUENCE [LARGE SCALE GENOMIC DNA]</scope>
    <source>
        <strain evidence="6 7">1348a</strain>
    </source>
</reference>
<keyword evidence="7" id="KW-1185">Reference proteome</keyword>
<evidence type="ECO:0000259" key="5">
    <source>
        <dbReference type="Pfam" id="PF00899"/>
    </source>
</evidence>
<dbReference type="Pfam" id="PF00899">
    <property type="entry name" value="ThiF"/>
    <property type="match status" value="1"/>
</dbReference>
<dbReference type="AlphaFoldDB" id="A0A2C5Z6A0"/>
<dbReference type="GO" id="GO:0005737">
    <property type="term" value="C:cytoplasm"/>
    <property type="evidence" value="ECO:0007669"/>
    <property type="project" value="TreeGrafter"/>
</dbReference>
<dbReference type="InterPro" id="IPR035985">
    <property type="entry name" value="Ubiquitin-activating_enz"/>
</dbReference>
<comment type="function">
    <text evidence="4">Regulatory subunit of the dimeric UBA3-ULA1 E1 enzyme.</text>
</comment>
<dbReference type="PIRSF" id="PIRSF039099">
    <property type="entry name" value="APP-BP1"/>
    <property type="match status" value="1"/>
</dbReference>
<feature type="domain" description="THIF-type NAD/FAD binding fold" evidence="5">
    <location>
        <begin position="22"/>
        <end position="125"/>
    </location>
</feature>
<dbReference type="EMBL" id="NJEU01000375">
    <property type="protein sequence ID" value="PHH75383.1"/>
    <property type="molecule type" value="Genomic_DNA"/>
</dbReference>
<comment type="caution">
    <text evidence="6">The sequence shown here is derived from an EMBL/GenBank/DDBJ whole genome shotgun (WGS) entry which is preliminary data.</text>
</comment>
<evidence type="ECO:0000256" key="1">
    <source>
        <dbReference type="ARBA" id="ARBA00005032"/>
    </source>
</evidence>
<comment type="similarity">
    <text evidence="2 4">Belongs to the ubiquitin-activating E1 family. ULA1 subfamily.</text>
</comment>
<comment type="pathway">
    <text evidence="1 4">Protein modification; protein neddylation.</text>
</comment>
<evidence type="ECO:0000256" key="3">
    <source>
        <dbReference type="ARBA" id="ARBA00022786"/>
    </source>
</evidence>
<accession>A0A2C5Z6A0</accession>
<dbReference type="SUPFAM" id="SSF69572">
    <property type="entry name" value="Activating enzymes of the ubiquitin-like proteins"/>
    <property type="match status" value="1"/>
</dbReference>
<dbReference type="Proteomes" id="UP000224854">
    <property type="component" value="Unassembled WGS sequence"/>
</dbReference>
<dbReference type="Gene3D" id="3.40.50.720">
    <property type="entry name" value="NAD(P)-binding Rossmann-like Domain"/>
    <property type="match status" value="1"/>
</dbReference>
<dbReference type="InterPro" id="IPR030667">
    <property type="entry name" value="APP-BP1"/>
</dbReference>
<dbReference type="OrthoDB" id="1708823at2759"/>
<evidence type="ECO:0000256" key="2">
    <source>
        <dbReference type="ARBA" id="ARBA00006868"/>
    </source>
</evidence>
<dbReference type="Gene3D" id="3.40.50.12550">
    <property type="entry name" value="Ubiquitin-activating enzyme E1, inactive adenylation domain, subdomain 2"/>
    <property type="match status" value="1"/>
</dbReference>
<dbReference type="InterPro" id="IPR045886">
    <property type="entry name" value="ThiF/MoeB/HesA"/>
</dbReference>
<dbReference type="PANTHER" id="PTHR10953:SF29">
    <property type="entry name" value="NEDD8-ACTIVATING ENZYME E1 REGULATORY SUBUNIT"/>
    <property type="match status" value="1"/>
</dbReference>
<dbReference type="GO" id="GO:0045116">
    <property type="term" value="P:protein neddylation"/>
    <property type="evidence" value="ECO:0007669"/>
    <property type="project" value="UniProtKB-UniRule"/>
</dbReference>
<dbReference type="GO" id="GO:0019781">
    <property type="term" value="F:NEDD8 activating enzyme activity"/>
    <property type="evidence" value="ECO:0007669"/>
    <property type="project" value="UniProtKB-UniRule"/>
</dbReference>
<evidence type="ECO:0000256" key="4">
    <source>
        <dbReference type="PIRNR" id="PIRNR039099"/>
    </source>
</evidence>
<protein>
    <recommendedName>
        <fullName evidence="4">NEDD8-activating enzyme E1 regulatory subunit</fullName>
    </recommendedName>
</protein>
<sequence>MTTEPEAADPLFEGPSEKERKYDRQLRLWAASGQAALESAKLLLVNSGAGTAGTEVLKNLILPGIGSFTIADDAYVDQADLGVNFFVDSSWLGKSRAECCCRMLLELNPEVKGDWYPKKKSPLYLEQLLDSSATEPFAVVVYVLPLPVERLNLIKGYARKNNAALVALHSVGFYAYFRISLPGIFPIVDTHPDESSISDLRLLDPWPELLSYAAKLTKNMDNLSDHDHGHLPLVAILIHYLSHWRDSHGHANPTSYSDKVAFRRLVADSMRRDNGEGGEENFEEAVSAVMKHVTLSTVPSSLQQVFDYSEKMRQGHSNSDFWIIAKAVRQFYDIHKQLPFPGVLPDMKAESEVYVNLQKIFRTKAFQDSNEVLALVLAIPGGENVDPDNVDLFCANSRFIKLINTVGPNEVQLQDVVARELENDQMAATAGIEAPTSLIPIYLGLEALSHVGAATEDEILSSMVRRAPTLADYPRATQVAQELSRTAGAELHNISAIIGGMVAQEIIKVVTKQYTPVDDTCIFDGIESRCQVLRL</sequence>